<protein>
    <submittedName>
        <fullName evidence="2">Uncharacterized protein</fullName>
    </submittedName>
</protein>
<feature type="compositionally biased region" description="Pro residues" evidence="1">
    <location>
        <begin position="133"/>
        <end position="145"/>
    </location>
</feature>
<accession>A0A9Q1AWN7</accession>
<sequence length="272" mass="28678">MGASESCPQTPTCKPLLNKHLAQVSDPRSPTAGILRTPIEVQSSPQASPLGLASENGLAVHHQDLTCDPRSPTPGISRTPMKDVVSAIISCPVKQLSDMFVAENEEELPSEESCHQGQKLDIALVVETALQEQPPPPPPPPPPPEALLEGSLRVEEKDEQPAPDASVAAAARPTHLSGVLPPTGSKPARRRANSKLLAMSTGAGRSPLSVLLDDNSPGSLSSLQGKTCLSMADSQGDRKEAALSSGRSSLKAGSCSWQSLNKENQQLYWVEN</sequence>
<comment type="caution">
    <text evidence="2">The sequence shown here is derived from an EMBL/GenBank/DDBJ whole genome shotgun (WGS) entry which is preliminary data.</text>
</comment>
<dbReference type="PANTHER" id="PTHR34756">
    <property type="entry name" value="CELL DIVISION CYCLE-ASSOCIATED PROTEIN 3"/>
    <property type="match status" value="1"/>
</dbReference>
<dbReference type="AlphaFoldDB" id="A0A9Q1AWN7"/>
<dbReference type="PANTHER" id="PTHR34756:SF1">
    <property type="entry name" value="CELL DIVISION CYCLE-ASSOCIATED PROTEIN 3"/>
    <property type="match status" value="1"/>
</dbReference>
<gene>
    <name evidence="2" type="ORF">JRQ81_002918</name>
</gene>
<proteinExistence type="predicted"/>
<feature type="compositionally biased region" description="Low complexity" evidence="1">
    <location>
        <begin position="162"/>
        <end position="173"/>
    </location>
</feature>
<keyword evidence="3" id="KW-1185">Reference proteome</keyword>
<reference evidence="2" key="1">
    <citation type="journal article" date="2023" name="DNA Res.">
        <title>Chromosome-level genome assembly of Phrynocephalus forsythii using third-generation DNA sequencing and Hi-C analysis.</title>
        <authorList>
            <person name="Qi Y."/>
            <person name="Zhao W."/>
            <person name="Zhao Y."/>
            <person name="Niu C."/>
            <person name="Cao S."/>
            <person name="Zhang Y."/>
        </authorList>
    </citation>
    <scope>NUCLEOTIDE SEQUENCE</scope>
    <source>
        <tissue evidence="2">Muscle</tissue>
    </source>
</reference>
<feature type="region of interest" description="Disordered" evidence="1">
    <location>
        <begin position="125"/>
        <end position="224"/>
    </location>
</feature>
<dbReference type="SUPFAM" id="SSF101447">
    <property type="entry name" value="Formin homology 2 domain (FH2 domain)"/>
    <property type="match status" value="1"/>
</dbReference>
<evidence type="ECO:0000313" key="3">
    <source>
        <dbReference type="Proteomes" id="UP001142489"/>
    </source>
</evidence>
<dbReference type="Proteomes" id="UP001142489">
    <property type="component" value="Unassembled WGS sequence"/>
</dbReference>
<dbReference type="EMBL" id="JAPFRF010000011">
    <property type="protein sequence ID" value="KAJ7316756.1"/>
    <property type="molecule type" value="Genomic_DNA"/>
</dbReference>
<dbReference type="OrthoDB" id="6337960at2759"/>
<dbReference type="InterPro" id="IPR038832">
    <property type="entry name" value="CDCA3"/>
</dbReference>
<evidence type="ECO:0000256" key="1">
    <source>
        <dbReference type="SAM" id="MobiDB-lite"/>
    </source>
</evidence>
<organism evidence="2 3">
    <name type="scientific">Phrynocephalus forsythii</name>
    <dbReference type="NCBI Taxonomy" id="171643"/>
    <lineage>
        <taxon>Eukaryota</taxon>
        <taxon>Metazoa</taxon>
        <taxon>Chordata</taxon>
        <taxon>Craniata</taxon>
        <taxon>Vertebrata</taxon>
        <taxon>Euteleostomi</taxon>
        <taxon>Lepidosauria</taxon>
        <taxon>Squamata</taxon>
        <taxon>Bifurcata</taxon>
        <taxon>Unidentata</taxon>
        <taxon>Episquamata</taxon>
        <taxon>Toxicofera</taxon>
        <taxon>Iguania</taxon>
        <taxon>Acrodonta</taxon>
        <taxon>Agamidae</taxon>
        <taxon>Agaminae</taxon>
        <taxon>Phrynocephalus</taxon>
    </lineage>
</organism>
<evidence type="ECO:0000313" key="2">
    <source>
        <dbReference type="EMBL" id="KAJ7316756.1"/>
    </source>
</evidence>
<name>A0A9Q1AWN7_9SAUR</name>